<evidence type="ECO:0000313" key="9">
    <source>
        <dbReference type="EMBL" id="RPF28797.1"/>
    </source>
</evidence>
<accession>A0A3N4Z958</accession>
<evidence type="ECO:0000256" key="5">
    <source>
        <dbReference type="ARBA" id="ARBA00023136"/>
    </source>
</evidence>
<dbReference type="InterPro" id="IPR001279">
    <property type="entry name" value="Metallo-B-lactamas"/>
</dbReference>
<evidence type="ECO:0000256" key="7">
    <source>
        <dbReference type="SAM" id="Phobius"/>
    </source>
</evidence>
<gene>
    <name evidence="9" type="ORF">EDD32_3343</name>
</gene>
<dbReference type="PANTHER" id="PTHR30619:SF1">
    <property type="entry name" value="RECOMBINATION PROTEIN 2"/>
    <property type="match status" value="1"/>
</dbReference>
<name>A0A3N4Z958_9MICO</name>
<dbReference type="Pfam" id="PF00753">
    <property type="entry name" value="Lactamase_B"/>
    <property type="match status" value="1"/>
</dbReference>
<dbReference type="EMBL" id="RKRA01000001">
    <property type="protein sequence ID" value="RPF28797.1"/>
    <property type="molecule type" value="Genomic_DNA"/>
</dbReference>
<comment type="caution">
    <text evidence="9">The sequence shown here is derived from an EMBL/GenBank/DDBJ whole genome shotgun (WGS) entry which is preliminary data.</text>
</comment>
<feature type="domain" description="Metallo-beta-lactamase" evidence="8">
    <location>
        <begin position="557"/>
        <end position="750"/>
    </location>
</feature>
<feature type="transmembrane region" description="Helical" evidence="7">
    <location>
        <begin position="361"/>
        <end position="382"/>
    </location>
</feature>
<feature type="transmembrane region" description="Helical" evidence="7">
    <location>
        <begin position="264"/>
        <end position="286"/>
    </location>
</feature>
<feature type="transmembrane region" description="Helical" evidence="7">
    <location>
        <begin position="446"/>
        <end position="466"/>
    </location>
</feature>
<dbReference type="InterPro" id="IPR004477">
    <property type="entry name" value="ComEC_N"/>
</dbReference>
<dbReference type="PANTHER" id="PTHR30619">
    <property type="entry name" value="DNA INTERNALIZATION/COMPETENCE PROTEIN COMEC/REC2"/>
    <property type="match status" value="1"/>
</dbReference>
<proteinExistence type="predicted"/>
<feature type="transmembrane region" description="Helical" evidence="7">
    <location>
        <begin position="415"/>
        <end position="439"/>
    </location>
</feature>
<feature type="transmembrane region" description="Helical" evidence="7">
    <location>
        <begin position="70"/>
        <end position="92"/>
    </location>
</feature>
<dbReference type="SUPFAM" id="SSF56281">
    <property type="entry name" value="Metallo-hydrolase/oxidoreductase"/>
    <property type="match status" value="1"/>
</dbReference>
<dbReference type="GO" id="GO:0005886">
    <property type="term" value="C:plasma membrane"/>
    <property type="evidence" value="ECO:0007669"/>
    <property type="project" value="UniProtKB-SubCell"/>
</dbReference>
<feature type="transmembrane region" description="Helical" evidence="7">
    <location>
        <begin position="338"/>
        <end position="355"/>
    </location>
</feature>
<evidence type="ECO:0000313" key="10">
    <source>
        <dbReference type="Proteomes" id="UP000280726"/>
    </source>
</evidence>
<keyword evidence="5 7" id="KW-0472">Membrane</keyword>
<sequence>MPRSAQDVRTVDARSVPPAAGAWLAAWVAVARPVDAVALGAAAALGLAAAAGAVIIATRRGRPAGARHRASALTAPAAATLLAAGVVAAVLLSTAAQLHHRQGGHLADLTSRGASVVVTARVATEPEALGRAREWEAAPRVRVHLDLESVAGRGERSRTAVPVVLLGPPAWGEVTLGERVRVRATLAATEPGERAAALLLTGDPPEVLGPPPASLRVVNAMRGELRSATAGLSPQARGLVPGIAVGDDRALPTELAEDMRATGLTHLTAVSGAHVAILLGAVLGATAWLPRRGRAVVGALALVAFVLLVRPEASVLRSAAMGAVVLVALLLGRPSRALPALAAAVVGLVLLDPWLAREYGFALSVLATGGVVLLARPWAAWLSHVVPRWLAVGIAVPAAAQAACGPVVVLLTPALAVYAVPANLLAAAAVPPATVLGVAATLLGPVWPAAASVLVTGAAAFTWWIATVAQTFADLPAAQVPWPDGVPGVLTLAVATAAVVGVLARAGPRATWLRPAVVAAVVLPALLVLPWRDHLVAALPDGWPPRGWVAIQCDVGQGAAFLLRSDADAAVMVDTGPDGGGAGDCLGDADVGRVDLLVLTHAHADHVGGLAEVLAAAEVTAAVLGPGPEPAPGVRETLTQLADAAVPVSRPVAGEVPAPADEAPGSPAGGPPDRGRAGEVDWQVLWPTPGAVARSPGADGVNDLSLVLRLAAPGADVVALGDVELAGQAGVRGRLTEAPADPADVVVMAHHGSARQDAGLAAVLRPRLTVVSVGADNDYGHPAASALELYARTGSVVLRTDTCGQIALVRRGSDLATVSRCR</sequence>
<feature type="transmembrane region" description="Helical" evidence="7">
    <location>
        <begin position="511"/>
        <end position="531"/>
    </location>
</feature>
<feature type="transmembrane region" description="Helical" evidence="7">
    <location>
        <begin position="36"/>
        <end position="58"/>
    </location>
</feature>
<keyword evidence="3 7" id="KW-0812">Transmembrane</keyword>
<feature type="compositionally biased region" description="Low complexity" evidence="6">
    <location>
        <begin position="657"/>
        <end position="666"/>
    </location>
</feature>
<feature type="transmembrane region" description="Helical" evidence="7">
    <location>
        <begin position="486"/>
        <end position="504"/>
    </location>
</feature>
<dbReference type="AlphaFoldDB" id="A0A3N4Z958"/>
<keyword evidence="4 7" id="KW-1133">Transmembrane helix</keyword>
<dbReference type="SMART" id="SM00849">
    <property type="entry name" value="Lactamase_B"/>
    <property type="match status" value="1"/>
</dbReference>
<feature type="transmembrane region" description="Helical" evidence="7">
    <location>
        <begin position="389"/>
        <end position="409"/>
    </location>
</feature>
<feature type="transmembrane region" description="Helical" evidence="7">
    <location>
        <begin position="315"/>
        <end position="331"/>
    </location>
</feature>
<dbReference type="OrthoDB" id="7177610at2"/>
<reference evidence="9 10" key="1">
    <citation type="submission" date="2018-11" db="EMBL/GenBank/DDBJ databases">
        <title>Sequencing the genomes of 1000 actinobacteria strains.</title>
        <authorList>
            <person name="Klenk H.-P."/>
        </authorList>
    </citation>
    <scope>NUCLEOTIDE SEQUENCE [LARGE SCALE GENOMIC DNA]</scope>
    <source>
        <strain evidence="9 10">DSM 14418</strain>
    </source>
</reference>
<evidence type="ECO:0000256" key="4">
    <source>
        <dbReference type="ARBA" id="ARBA00022989"/>
    </source>
</evidence>
<dbReference type="Gene3D" id="3.60.15.10">
    <property type="entry name" value="Ribonuclease Z/Hydroxyacylglutathione hydrolase-like"/>
    <property type="match status" value="1"/>
</dbReference>
<feature type="region of interest" description="Disordered" evidence="6">
    <location>
        <begin position="654"/>
        <end position="678"/>
    </location>
</feature>
<evidence type="ECO:0000256" key="6">
    <source>
        <dbReference type="SAM" id="MobiDB-lite"/>
    </source>
</evidence>
<dbReference type="InterPro" id="IPR036866">
    <property type="entry name" value="RibonucZ/Hydroxyglut_hydro"/>
</dbReference>
<dbReference type="Proteomes" id="UP000280726">
    <property type="component" value="Unassembled WGS sequence"/>
</dbReference>
<dbReference type="NCBIfam" id="TIGR00360">
    <property type="entry name" value="ComEC_N-term"/>
    <property type="match status" value="1"/>
</dbReference>
<dbReference type="Pfam" id="PF03772">
    <property type="entry name" value="Competence"/>
    <property type="match status" value="1"/>
</dbReference>
<dbReference type="InterPro" id="IPR052159">
    <property type="entry name" value="Competence_DNA_uptake"/>
</dbReference>
<evidence type="ECO:0000259" key="8">
    <source>
        <dbReference type="SMART" id="SM00849"/>
    </source>
</evidence>
<comment type="subcellular location">
    <subcellularLocation>
        <location evidence="1">Cell membrane</location>
        <topology evidence="1">Multi-pass membrane protein</topology>
    </subcellularLocation>
</comment>
<keyword evidence="2" id="KW-1003">Cell membrane</keyword>
<keyword evidence="10" id="KW-1185">Reference proteome</keyword>
<evidence type="ECO:0000256" key="2">
    <source>
        <dbReference type="ARBA" id="ARBA00022475"/>
    </source>
</evidence>
<evidence type="ECO:0000256" key="3">
    <source>
        <dbReference type="ARBA" id="ARBA00022692"/>
    </source>
</evidence>
<organism evidence="9 10">
    <name type="scientific">Georgenia muralis</name>
    <dbReference type="NCBI Taxonomy" id="154117"/>
    <lineage>
        <taxon>Bacteria</taxon>
        <taxon>Bacillati</taxon>
        <taxon>Actinomycetota</taxon>
        <taxon>Actinomycetes</taxon>
        <taxon>Micrococcales</taxon>
        <taxon>Bogoriellaceae</taxon>
        <taxon>Georgenia</taxon>
    </lineage>
</organism>
<protein>
    <submittedName>
        <fullName evidence="9">Competence protein ComEC</fullName>
    </submittedName>
</protein>
<evidence type="ECO:0000256" key="1">
    <source>
        <dbReference type="ARBA" id="ARBA00004651"/>
    </source>
</evidence>